<dbReference type="Pfam" id="PF01129">
    <property type="entry name" value="ART"/>
    <property type="match status" value="1"/>
</dbReference>
<dbReference type="FunFam" id="3.90.176.10:FF:000001">
    <property type="entry name" value="NAD(P)(+)--arginine ADP-ribosyltransferase"/>
    <property type="match status" value="1"/>
</dbReference>
<dbReference type="EMBL" id="BRZM01000043">
    <property type="protein sequence ID" value="GLD60773.1"/>
    <property type="molecule type" value="Genomic_DNA"/>
</dbReference>
<dbReference type="PROSITE" id="PS51996">
    <property type="entry name" value="TR_MART"/>
    <property type="match status" value="1"/>
</dbReference>
<keyword evidence="2 10" id="KW-0328">Glycosyltransferase</keyword>
<keyword evidence="8" id="KW-1015">Disulfide bond</keyword>
<dbReference type="Proteomes" id="UP001279410">
    <property type="component" value="Unassembled WGS sequence"/>
</dbReference>
<keyword evidence="5 10" id="KW-0732">Signal</keyword>
<evidence type="ECO:0000256" key="10">
    <source>
        <dbReference type="RuleBase" id="RU361228"/>
    </source>
</evidence>
<dbReference type="Gene3D" id="3.90.176.10">
    <property type="entry name" value="Toxin ADP-ribosyltransferase, Chain A, domain 1"/>
    <property type="match status" value="1"/>
</dbReference>
<keyword evidence="4" id="KW-0548">Nucleotidyltransferase</keyword>
<dbReference type="EC" id="2.4.2.31" evidence="10"/>
<name>A0AAD3MV21_LATJO</name>
<keyword evidence="12" id="KW-1185">Reference proteome</keyword>
<evidence type="ECO:0000256" key="8">
    <source>
        <dbReference type="ARBA" id="ARBA00023157"/>
    </source>
</evidence>
<evidence type="ECO:0000256" key="3">
    <source>
        <dbReference type="ARBA" id="ARBA00022679"/>
    </source>
</evidence>
<evidence type="ECO:0000313" key="11">
    <source>
        <dbReference type="EMBL" id="GLD60773.1"/>
    </source>
</evidence>
<dbReference type="PANTHER" id="PTHR10339:SF27">
    <property type="entry name" value="NAD(P)(+)--ARGININE ADP-RIBOSYLTRANSFERASE"/>
    <property type="match status" value="1"/>
</dbReference>
<evidence type="ECO:0000256" key="6">
    <source>
        <dbReference type="ARBA" id="ARBA00022857"/>
    </source>
</evidence>
<feature type="signal peptide" evidence="10">
    <location>
        <begin position="1"/>
        <end position="18"/>
    </location>
</feature>
<dbReference type="GO" id="GO:0016779">
    <property type="term" value="F:nucleotidyltransferase activity"/>
    <property type="evidence" value="ECO:0007669"/>
    <property type="project" value="UniProtKB-KW"/>
</dbReference>
<organism evidence="11 12">
    <name type="scientific">Lates japonicus</name>
    <name type="common">Japanese lates</name>
    <dbReference type="NCBI Taxonomy" id="270547"/>
    <lineage>
        <taxon>Eukaryota</taxon>
        <taxon>Metazoa</taxon>
        <taxon>Chordata</taxon>
        <taxon>Craniata</taxon>
        <taxon>Vertebrata</taxon>
        <taxon>Euteleostomi</taxon>
        <taxon>Actinopterygii</taxon>
        <taxon>Neopterygii</taxon>
        <taxon>Teleostei</taxon>
        <taxon>Neoteleostei</taxon>
        <taxon>Acanthomorphata</taxon>
        <taxon>Carangaria</taxon>
        <taxon>Carangaria incertae sedis</taxon>
        <taxon>Centropomidae</taxon>
        <taxon>Lates</taxon>
    </lineage>
</organism>
<dbReference type="AlphaFoldDB" id="A0AAD3MV21"/>
<dbReference type="GO" id="GO:0106274">
    <property type="term" value="F:NAD+-protein-arginine ADP-ribosyltransferase activity"/>
    <property type="evidence" value="ECO:0007669"/>
    <property type="project" value="UniProtKB-EC"/>
</dbReference>
<evidence type="ECO:0000256" key="7">
    <source>
        <dbReference type="ARBA" id="ARBA00023027"/>
    </source>
</evidence>
<dbReference type="InterPro" id="IPR050999">
    <property type="entry name" value="ADP-ribosyltransferase_ARG"/>
</dbReference>
<keyword evidence="7 10" id="KW-0520">NAD</keyword>
<dbReference type="PANTHER" id="PTHR10339">
    <property type="entry name" value="ADP-RIBOSYLTRANSFERASE"/>
    <property type="match status" value="1"/>
</dbReference>
<comment type="catalytic activity">
    <reaction evidence="9 10">
        <text>L-arginyl-[protein] + NAD(+) = N(omega)-(ADP-D-ribosyl)-L-arginyl-[protein] + nicotinamide + H(+)</text>
        <dbReference type="Rhea" id="RHEA:19149"/>
        <dbReference type="Rhea" id="RHEA-COMP:10532"/>
        <dbReference type="Rhea" id="RHEA-COMP:15087"/>
        <dbReference type="ChEBI" id="CHEBI:15378"/>
        <dbReference type="ChEBI" id="CHEBI:17154"/>
        <dbReference type="ChEBI" id="CHEBI:29965"/>
        <dbReference type="ChEBI" id="CHEBI:57540"/>
        <dbReference type="ChEBI" id="CHEBI:142554"/>
        <dbReference type="EC" id="2.4.2.31"/>
    </reaction>
</comment>
<evidence type="ECO:0000256" key="1">
    <source>
        <dbReference type="ARBA" id="ARBA00009558"/>
    </source>
</evidence>
<evidence type="ECO:0000313" key="12">
    <source>
        <dbReference type="Proteomes" id="UP001279410"/>
    </source>
</evidence>
<evidence type="ECO:0000256" key="4">
    <source>
        <dbReference type="ARBA" id="ARBA00022695"/>
    </source>
</evidence>
<comment type="similarity">
    <text evidence="1 10">Belongs to the Arg-specific ADP-ribosyltransferase family.</text>
</comment>
<reference evidence="11" key="1">
    <citation type="submission" date="2022-08" db="EMBL/GenBank/DDBJ databases">
        <title>Genome sequencing of akame (Lates japonicus).</title>
        <authorList>
            <person name="Hashiguchi Y."/>
            <person name="Takahashi H."/>
        </authorList>
    </citation>
    <scope>NUCLEOTIDE SEQUENCE</scope>
    <source>
        <strain evidence="11">Kochi</strain>
    </source>
</reference>
<comment type="caution">
    <text evidence="11">The sequence shown here is derived from an EMBL/GenBank/DDBJ whole genome shotgun (WGS) entry which is preliminary data.</text>
</comment>
<keyword evidence="6 10" id="KW-0521">NADP</keyword>
<dbReference type="GO" id="GO:0003950">
    <property type="term" value="F:NAD+ poly-ADP-ribosyltransferase activity"/>
    <property type="evidence" value="ECO:0007669"/>
    <property type="project" value="TreeGrafter"/>
</dbReference>
<sequence>MAVWVAVLISYGVSTGIAMHSAAHRSDDVLTLDMAPDSVDDMYDGCKDKMRAEANNYLKNEKNVVSNFRLAWEKAEKKWSKKIPGREKKMAIYVYTLNEPNIYLDFNKAVRTQRSIYKTTFRYHALHFFLTDALQTLNSCKPEEERCLTGYRRVNSYFSQDVLNKEIRFGTFTSSRRDQYPRADRFGDKSCFEIVTCFGADISLYSELGESEREVLIPPYEIFKVTEIKRRADEKNLPYVCFVAKTTAVPVLAHLLPLCSVYEPRHSNHSSPTY</sequence>
<protein>
    <recommendedName>
        <fullName evidence="10">NAD(P)(+)--arginine ADP-ribosyltransferase</fullName>
        <ecNumber evidence="10">2.4.2.31</ecNumber>
    </recommendedName>
    <alternativeName>
        <fullName evidence="10">Mono(ADP-ribosyl)transferase</fullName>
    </alternativeName>
</protein>
<dbReference type="SUPFAM" id="SSF56399">
    <property type="entry name" value="ADP-ribosylation"/>
    <property type="match status" value="1"/>
</dbReference>
<keyword evidence="3 10" id="KW-0808">Transferase</keyword>
<proteinExistence type="inferred from homology"/>
<evidence type="ECO:0000256" key="2">
    <source>
        <dbReference type="ARBA" id="ARBA00022676"/>
    </source>
</evidence>
<evidence type="ECO:0000256" key="5">
    <source>
        <dbReference type="ARBA" id="ARBA00022729"/>
    </source>
</evidence>
<dbReference type="InterPro" id="IPR000768">
    <property type="entry name" value="ART"/>
</dbReference>
<gene>
    <name evidence="11" type="ORF">AKAME5_001264100</name>
</gene>
<dbReference type="PRINTS" id="PR00970">
    <property type="entry name" value="RIBTRNSFRASE"/>
</dbReference>
<evidence type="ECO:0000256" key="9">
    <source>
        <dbReference type="ARBA" id="ARBA00047597"/>
    </source>
</evidence>
<accession>A0AAD3MV21</accession>
<feature type="chain" id="PRO_5041768960" description="NAD(P)(+)--arginine ADP-ribosyltransferase" evidence="10">
    <location>
        <begin position="19"/>
        <end position="274"/>
    </location>
</feature>